<feature type="transmembrane region" description="Helical" evidence="2">
    <location>
        <begin position="92"/>
        <end position="120"/>
    </location>
</feature>
<evidence type="ECO:0000259" key="3">
    <source>
        <dbReference type="Pfam" id="PF13828"/>
    </source>
</evidence>
<keyword evidence="2" id="KW-0812">Transmembrane</keyword>
<evidence type="ECO:0000313" key="5">
    <source>
        <dbReference type="Proteomes" id="UP000622552"/>
    </source>
</evidence>
<accession>A0A8J7KM61</accession>
<evidence type="ECO:0000256" key="1">
    <source>
        <dbReference type="SAM" id="MobiDB-lite"/>
    </source>
</evidence>
<protein>
    <submittedName>
        <fullName evidence="4">Putative membrane protein YeaQ/YmgE (Transglycosylase-associated protein family)</fullName>
    </submittedName>
</protein>
<keyword evidence="2" id="KW-1133">Transmembrane helix</keyword>
<proteinExistence type="predicted"/>
<comment type="caution">
    <text evidence="4">The sequence shown here is derived from an EMBL/GenBank/DDBJ whole genome shotgun (WGS) entry which is preliminary data.</text>
</comment>
<dbReference type="EMBL" id="JADOUF010000001">
    <property type="protein sequence ID" value="MBG6138816.1"/>
    <property type="molecule type" value="Genomic_DNA"/>
</dbReference>
<feature type="domain" description="DUF4190" evidence="3">
    <location>
        <begin position="46"/>
        <end position="107"/>
    </location>
</feature>
<keyword evidence="2" id="KW-0472">Membrane</keyword>
<evidence type="ECO:0000256" key="2">
    <source>
        <dbReference type="SAM" id="Phobius"/>
    </source>
</evidence>
<name>A0A8J7KM61_9ACTN</name>
<dbReference type="RefSeq" id="WP_231398918.1">
    <property type="nucleotide sequence ID" value="NZ_BONS01000009.1"/>
</dbReference>
<feature type="transmembrane region" description="Helical" evidence="2">
    <location>
        <begin position="46"/>
        <end position="72"/>
    </location>
</feature>
<feature type="compositionally biased region" description="Polar residues" evidence="1">
    <location>
        <begin position="1"/>
        <end position="23"/>
    </location>
</feature>
<gene>
    <name evidence="4" type="ORF">IW245_005010</name>
</gene>
<feature type="region of interest" description="Disordered" evidence="1">
    <location>
        <begin position="1"/>
        <end position="28"/>
    </location>
</feature>
<reference evidence="4" key="1">
    <citation type="submission" date="2020-11" db="EMBL/GenBank/DDBJ databases">
        <title>Sequencing the genomes of 1000 actinobacteria strains.</title>
        <authorList>
            <person name="Klenk H.-P."/>
        </authorList>
    </citation>
    <scope>NUCLEOTIDE SEQUENCE</scope>
    <source>
        <strain evidence="4">DSM 45356</strain>
    </source>
</reference>
<organism evidence="4 5">
    <name type="scientific">Longispora fulva</name>
    <dbReference type="NCBI Taxonomy" id="619741"/>
    <lineage>
        <taxon>Bacteria</taxon>
        <taxon>Bacillati</taxon>
        <taxon>Actinomycetota</taxon>
        <taxon>Actinomycetes</taxon>
        <taxon>Micromonosporales</taxon>
        <taxon>Micromonosporaceae</taxon>
        <taxon>Longispora</taxon>
    </lineage>
</organism>
<dbReference type="Pfam" id="PF13828">
    <property type="entry name" value="DUF4190"/>
    <property type="match status" value="1"/>
</dbReference>
<dbReference type="Proteomes" id="UP000622552">
    <property type="component" value="Unassembled WGS sequence"/>
</dbReference>
<sequence>MTYPTQDPNQWDPNQHWDPNQPVTGAPYPPQYAYPPQYVARRTNGLAIAAMVTSICALVMCFGSFGFIGAILGHVARKQIRERDEEGDGMALAGIIIGWIGTAIGVLVIAFYVVFFVWAFNEANNHTYDGY</sequence>
<dbReference type="InterPro" id="IPR025241">
    <property type="entry name" value="DUF4190"/>
</dbReference>
<evidence type="ECO:0000313" key="4">
    <source>
        <dbReference type="EMBL" id="MBG6138816.1"/>
    </source>
</evidence>
<dbReference type="AlphaFoldDB" id="A0A8J7KM61"/>
<keyword evidence="5" id="KW-1185">Reference proteome</keyword>